<gene>
    <name evidence="1" type="ORF">XNOV1_A033570</name>
</gene>
<dbReference type="Proteomes" id="UP001178508">
    <property type="component" value="Chromosome 22"/>
</dbReference>
<accession>A0AAV1HF39</accession>
<reference evidence="1" key="1">
    <citation type="submission" date="2023-08" db="EMBL/GenBank/DDBJ databases">
        <authorList>
            <person name="Alioto T."/>
            <person name="Alioto T."/>
            <person name="Gomez Garrido J."/>
        </authorList>
    </citation>
    <scope>NUCLEOTIDE SEQUENCE</scope>
</reference>
<organism evidence="1 2">
    <name type="scientific">Xyrichtys novacula</name>
    <name type="common">Pearly razorfish</name>
    <name type="synonym">Hemipteronotus novacula</name>
    <dbReference type="NCBI Taxonomy" id="13765"/>
    <lineage>
        <taxon>Eukaryota</taxon>
        <taxon>Metazoa</taxon>
        <taxon>Chordata</taxon>
        <taxon>Craniata</taxon>
        <taxon>Vertebrata</taxon>
        <taxon>Euteleostomi</taxon>
        <taxon>Actinopterygii</taxon>
        <taxon>Neopterygii</taxon>
        <taxon>Teleostei</taxon>
        <taxon>Neoteleostei</taxon>
        <taxon>Acanthomorphata</taxon>
        <taxon>Eupercaria</taxon>
        <taxon>Labriformes</taxon>
        <taxon>Labridae</taxon>
        <taxon>Xyrichtys</taxon>
    </lineage>
</organism>
<proteinExistence type="predicted"/>
<name>A0AAV1HF39_XYRNO</name>
<sequence>MTSSRSSFRLAEWARYRSRGNMINISRERDPRIPRKEKQELRMINNERQERFITWVTLAIPATAAEMTLQVEASYVCLLQLPESQNQDRSSIQQAGCKSGNQSYQRLAVAVAQLISWSFKQCGCQTQGPAKPLQRSRASEW</sequence>
<dbReference type="EMBL" id="OY660885">
    <property type="protein sequence ID" value="CAJ1084516.1"/>
    <property type="molecule type" value="Genomic_DNA"/>
</dbReference>
<keyword evidence="2" id="KW-1185">Reference proteome</keyword>
<evidence type="ECO:0000313" key="1">
    <source>
        <dbReference type="EMBL" id="CAJ1084516.1"/>
    </source>
</evidence>
<dbReference type="AlphaFoldDB" id="A0AAV1HF39"/>
<evidence type="ECO:0000313" key="2">
    <source>
        <dbReference type="Proteomes" id="UP001178508"/>
    </source>
</evidence>
<protein>
    <submittedName>
        <fullName evidence="1">Uncharacterized protein</fullName>
    </submittedName>
</protein>